<evidence type="ECO:0000256" key="7">
    <source>
        <dbReference type="ARBA" id="ARBA00023150"/>
    </source>
</evidence>
<evidence type="ECO:0000256" key="6">
    <source>
        <dbReference type="ARBA" id="ARBA00023134"/>
    </source>
</evidence>
<dbReference type="GO" id="GO:0006777">
    <property type="term" value="P:Mo-molybdopterin cofactor biosynthetic process"/>
    <property type="evidence" value="ECO:0007669"/>
    <property type="project" value="UniProtKB-KW"/>
</dbReference>
<evidence type="ECO:0000256" key="2">
    <source>
        <dbReference type="ARBA" id="ARBA00022679"/>
    </source>
</evidence>
<feature type="domain" description="MobA-like NTP transferase" evidence="8">
    <location>
        <begin position="6"/>
        <end position="156"/>
    </location>
</feature>
<evidence type="ECO:0000256" key="3">
    <source>
        <dbReference type="ARBA" id="ARBA00022723"/>
    </source>
</evidence>
<dbReference type="GO" id="GO:0016779">
    <property type="term" value="F:nucleotidyltransferase activity"/>
    <property type="evidence" value="ECO:0007669"/>
    <property type="project" value="UniProtKB-ARBA"/>
</dbReference>
<evidence type="ECO:0000256" key="5">
    <source>
        <dbReference type="ARBA" id="ARBA00022842"/>
    </source>
</evidence>
<organism evidence="9">
    <name type="scientific">freshwater metagenome</name>
    <dbReference type="NCBI Taxonomy" id="449393"/>
    <lineage>
        <taxon>unclassified sequences</taxon>
        <taxon>metagenomes</taxon>
        <taxon>ecological metagenomes</taxon>
    </lineage>
</organism>
<keyword evidence="1" id="KW-0963">Cytoplasm</keyword>
<dbReference type="InterPro" id="IPR029044">
    <property type="entry name" value="Nucleotide-diphossugar_trans"/>
</dbReference>
<dbReference type="AlphaFoldDB" id="A0A6J6E6R7"/>
<keyword evidence="3" id="KW-0479">Metal-binding</keyword>
<accession>A0A6J6E6R7</accession>
<gene>
    <name evidence="9" type="ORF">UFOPK1722_00311</name>
</gene>
<protein>
    <submittedName>
        <fullName evidence="9">Unannotated protein</fullName>
    </submittedName>
</protein>
<dbReference type="CDD" id="cd02503">
    <property type="entry name" value="MobA"/>
    <property type="match status" value="1"/>
</dbReference>
<name>A0A6J6E6R7_9ZZZZ</name>
<keyword evidence="6" id="KW-0342">GTP-binding</keyword>
<dbReference type="GO" id="GO:0005525">
    <property type="term" value="F:GTP binding"/>
    <property type="evidence" value="ECO:0007669"/>
    <property type="project" value="UniProtKB-KW"/>
</dbReference>
<dbReference type="Pfam" id="PF12804">
    <property type="entry name" value="NTP_transf_3"/>
    <property type="match status" value="1"/>
</dbReference>
<dbReference type="InterPro" id="IPR025877">
    <property type="entry name" value="MobA-like_NTP_Trfase"/>
</dbReference>
<proteinExistence type="predicted"/>
<keyword evidence="2" id="KW-0808">Transferase</keyword>
<reference evidence="9" key="1">
    <citation type="submission" date="2020-05" db="EMBL/GenBank/DDBJ databases">
        <authorList>
            <person name="Chiriac C."/>
            <person name="Salcher M."/>
            <person name="Ghai R."/>
            <person name="Kavagutti S V."/>
        </authorList>
    </citation>
    <scope>NUCLEOTIDE SEQUENCE</scope>
</reference>
<dbReference type="EMBL" id="CAEZTS010000016">
    <property type="protein sequence ID" value="CAB4570003.1"/>
    <property type="molecule type" value="Genomic_DNA"/>
</dbReference>
<dbReference type="InterPro" id="IPR013482">
    <property type="entry name" value="Molybde_CF_guanTrfase"/>
</dbReference>
<dbReference type="PANTHER" id="PTHR19136:SF81">
    <property type="entry name" value="MOLYBDENUM COFACTOR GUANYLYLTRANSFERASE"/>
    <property type="match status" value="1"/>
</dbReference>
<dbReference type="PANTHER" id="PTHR19136">
    <property type="entry name" value="MOLYBDENUM COFACTOR GUANYLYLTRANSFERASE"/>
    <property type="match status" value="1"/>
</dbReference>
<dbReference type="GO" id="GO:0046872">
    <property type="term" value="F:metal ion binding"/>
    <property type="evidence" value="ECO:0007669"/>
    <property type="project" value="UniProtKB-KW"/>
</dbReference>
<evidence type="ECO:0000256" key="1">
    <source>
        <dbReference type="ARBA" id="ARBA00022490"/>
    </source>
</evidence>
<keyword evidence="7" id="KW-0501">Molybdenum cofactor biosynthesis</keyword>
<dbReference type="Gene3D" id="3.90.550.10">
    <property type="entry name" value="Spore Coat Polysaccharide Biosynthesis Protein SpsA, Chain A"/>
    <property type="match status" value="1"/>
</dbReference>
<evidence type="ECO:0000259" key="8">
    <source>
        <dbReference type="Pfam" id="PF12804"/>
    </source>
</evidence>
<evidence type="ECO:0000256" key="4">
    <source>
        <dbReference type="ARBA" id="ARBA00022741"/>
    </source>
</evidence>
<dbReference type="SUPFAM" id="SSF53448">
    <property type="entry name" value="Nucleotide-diphospho-sugar transferases"/>
    <property type="match status" value="1"/>
</dbReference>
<evidence type="ECO:0000313" key="9">
    <source>
        <dbReference type="EMBL" id="CAB4570003.1"/>
    </source>
</evidence>
<keyword evidence="5" id="KW-0460">Magnesium</keyword>
<keyword evidence="4" id="KW-0547">Nucleotide-binding</keyword>
<sequence>MNPSRAIVLVGGASRRMGTDKALVTVDDRPAAVHMCRLLEEAGFDEITLVGGEGSRFEAHGRAHLPDIEPGRGPLEGIRSALAASAHEWTLVVPVDLMFLDADSMRRMVAALGEHRFDDVVHASCADGPQPLFGWWRRSTLQTIERELSLGHFSVRNVVEMFRVSTVDFPASVLRNVNRPEDLG</sequence>